<feature type="domain" description="VTT" evidence="7">
    <location>
        <begin position="69"/>
        <end position="186"/>
    </location>
</feature>
<dbReference type="AlphaFoldDB" id="A0A154BQ73"/>
<feature type="transmembrane region" description="Helical" evidence="6">
    <location>
        <begin position="191"/>
        <end position="212"/>
    </location>
</feature>
<feature type="transmembrane region" description="Helical" evidence="6">
    <location>
        <begin position="53"/>
        <end position="76"/>
    </location>
</feature>
<keyword evidence="5 6" id="KW-0472">Membrane</keyword>
<evidence type="ECO:0000313" key="9">
    <source>
        <dbReference type="Proteomes" id="UP000076268"/>
    </source>
</evidence>
<dbReference type="OrthoDB" id="9812980at2"/>
<comment type="similarity">
    <text evidence="6">Belongs to the TVP38/TMEM64 family.</text>
</comment>
<evidence type="ECO:0000256" key="1">
    <source>
        <dbReference type="ARBA" id="ARBA00004651"/>
    </source>
</evidence>
<organism evidence="8 9">
    <name type="scientific">Anaerosporomusa subterranea</name>
    <dbReference type="NCBI Taxonomy" id="1794912"/>
    <lineage>
        <taxon>Bacteria</taxon>
        <taxon>Bacillati</taxon>
        <taxon>Bacillota</taxon>
        <taxon>Negativicutes</taxon>
        <taxon>Acetonemataceae</taxon>
        <taxon>Anaerosporomusa</taxon>
    </lineage>
</organism>
<feature type="transmembrane region" description="Helical" evidence="6">
    <location>
        <begin position="163"/>
        <end position="185"/>
    </location>
</feature>
<gene>
    <name evidence="8" type="ORF">AXX12_06595</name>
</gene>
<comment type="subcellular location">
    <subcellularLocation>
        <location evidence="1 6">Cell membrane</location>
        <topology evidence="1 6">Multi-pass membrane protein</topology>
    </subcellularLocation>
</comment>
<dbReference type="Proteomes" id="UP000076268">
    <property type="component" value="Unassembled WGS sequence"/>
</dbReference>
<sequence>MRYYDKTTVKPSLTSYFAGFIIIGAIYIYGIGTERFKPETIRDMILAWGYWGPLLYILCNIIRPFFFFPAIVLGVAGGLTFGPLWGTIYLIIGTAFGAALCFGLARLLGCDRLKRSWPKWIPMEELDDQAVRHGFRTVLLLRLAPVLPWDVVSFMAGLSKVRFWPYFAATIIGSMPGAIAFSYLGDSLSQSLARAALVAGGIGVMAICLCYGKRINTRNTSTG</sequence>
<dbReference type="InterPro" id="IPR015414">
    <property type="entry name" value="TMEM64"/>
</dbReference>
<keyword evidence="4 6" id="KW-1133">Transmembrane helix</keyword>
<feature type="transmembrane region" description="Helical" evidence="6">
    <location>
        <begin position="88"/>
        <end position="109"/>
    </location>
</feature>
<reference evidence="8 9" key="1">
    <citation type="submission" date="2016-02" db="EMBL/GenBank/DDBJ databases">
        <title>Anaerosporomusa subterraneum gen. nov., sp. nov., a spore-forming obligate anaerobe isolated from saprolite.</title>
        <authorList>
            <person name="Choi J.K."/>
            <person name="Shah M."/>
            <person name="Yee N."/>
        </authorList>
    </citation>
    <scope>NUCLEOTIDE SEQUENCE [LARGE SCALE GENOMIC DNA]</scope>
    <source>
        <strain evidence="8 9">RU4</strain>
    </source>
</reference>
<evidence type="ECO:0000313" key="8">
    <source>
        <dbReference type="EMBL" id="KYZ76107.1"/>
    </source>
</evidence>
<dbReference type="EMBL" id="LSGP01000017">
    <property type="protein sequence ID" value="KYZ76107.1"/>
    <property type="molecule type" value="Genomic_DNA"/>
</dbReference>
<dbReference type="PANTHER" id="PTHR12677">
    <property type="entry name" value="GOLGI APPARATUS MEMBRANE PROTEIN TVP38-RELATED"/>
    <property type="match status" value="1"/>
</dbReference>
<evidence type="ECO:0000256" key="4">
    <source>
        <dbReference type="ARBA" id="ARBA00022989"/>
    </source>
</evidence>
<feature type="transmembrane region" description="Helical" evidence="6">
    <location>
        <begin position="13"/>
        <end position="32"/>
    </location>
</feature>
<dbReference type="PANTHER" id="PTHR12677:SF59">
    <property type="entry name" value="GOLGI APPARATUS MEMBRANE PROTEIN TVP38-RELATED"/>
    <property type="match status" value="1"/>
</dbReference>
<evidence type="ECO:0000256" key="3">
    <source>
        <dbReference type="ARBA" id="ARBA00022692"/>
    </source>
</evidence>
<dbReference type="STRING" id="1794912.AXX12_06595"/>
<name>A0A154BQ73_ANASB</name>
<evidence type="ECO:0000256" key="6">
    <source>
        <dbReference type="RuleBase" id="RU366058"/>
    </source>
</evidence>
<dbReference type="InterPro" id="IPR032816">
    <property type="entry name" value="VTT_dom"/>
</dbReference>
<comment type="caution">
    <text evidence="8">The sequence shown here is derived from an EMBL/GenBank/DDBJ whole genome shotgun (WGS) entry which is preliminary data.</text>
</comment>
<accession>A0A154BQ73</accession>
<keyword evidence="9" id="KW-1185">Reference proteome</keyword>
<evidence type="ECO:0000256" key="2">
    <source>
        <dbReference type="ARBA" id="ARBA00022475"/>
    </source>
</evidence>
<keyword evidence="3 6" id="KW-0812">Transmembrane</keyword>
<proteinExistence type="inferred from homology"/>
<evidence type="ECO:0000256" key="5">
    <source>
        <dbReference type="ARBA" id="ARBA00023136"/>
    </source>
</evidence>
<dbReference type="GO" id="GO:0005886">
    <property type="term" value="C:plasma membrane"/>
    <property type="evidence" value="ECO:0007669"/>
    <property type="project" value="UniProtKB-SubCell"/>
</dbReference>
<protein>
    <recommendedName>
        <fullName evidence="6">TVP38/TMEM64 family membrane protein</fullName>
    </recommendedName>
</protein>
<dbReference type="Pfam" id="PF09335">
    <property type="entry name" value="VTT_dom"/>
    <property type="match status" value="1"/>
</dbReference>
<dbReference type="RefSeq" id="WP_066240966.1">
    <property type="nucleotide sequence ID" value="NZ_LSGP01000017.1"/>
</dbReference>
<keyword evidence="2 6" id="KW-1003">Cell membrane</keyword>
<evidence type="ECO:0000259" key="7">
    <source>
        <dbReference type="Pfam" id="PF09335"/>
    </source>
</evidence>